<dbReference type="RefSeq" id="WP_272776311.1">
    <property type="nucleotide sequence ID" value="NZ_JAQQLI010000008.1"/>
</dbReference>
<dbReference type="EMBL" id="JAQQLI010000008">
    <property type="protein sequence ID" value="MDC7785464.1"/>
    <property type="molecule type" value="Genomic_DNA"/>
</dbReference>
<gene>
    <name evidence="2" type="ORF">PQJ73_07200</name>
</gene>
<keyword evidence="3" id="KW-1185">Reference proteome</keyword>
<proteinExistence type="predicted"/>
<evidence type="ECO:0000313" key="2">
    <source>
        <dbReference type="EMBL" id="MDC7785464.1"/>
    </source>
</evidence>
<dbReference type="Proteomes" id="UP001165652">
    <property type="component" value="Unassembled WGS sequence"/>
</dbReference>
<comment type="caution">
    <text evidence="2">The sequence shown here is derived from an EMBL/GenBank/DDBJ whole genome shotgun (WGS) entry which is preliminary data.</text>
</comment>
<name>A0ABT5J841_RHOTP</name>
<accession>A0ABT5J841</accession>
<feature type="region of interest" description="Disordered" evidence="1">
    <location>
        <begin position="121"/>
        <end position="157"/>
    </location>
</feature>
<reference evidence="2" key="2">
    <citation type="submission" date="2023-02" db="EMBL/GenBank/DDBJ databases">
        <authorList>
            <person name="Rayyan A."/>
            <person name="Meyer T."/>
            <person name="Kyndt J.A."/>
        </authorList>
    </citation>
    <scope>NUCLEOTIDE SEQUENCE</scope>
    <source>
        <strain evidence="2">DSM 9987</strain>
    </source>
</reference>
<reference evidence="2" key="1">
    <citation type="journal article" date="2023" name="Microbiol Resour">
        <title>Genome Sequences of Rhodoplanes serenus and Two Thermotolerant Strains, Rhodoplanes tepidamans and 'Rhodoplanes cryptolactis,' Further Refine the Genus.</title>
        <authorList>
            <person name="Rayyan A.A."/>
            <person name="Kyndt J.A."/>
        </authorList>
    </citation>
    <scope>NUCLEOTIDE SEQUENCE</scope>
    <source>
        <strain evidence="2">DSM 9987</strain>
    </source>
</reference>
<organism evidence="2 3">
    <name type="scientific">Rhodoplanes tepidamans</name>
    <name type="common">Rhodoplanes cryptolactis</name>
    <dbReference type="NCBI Taxonomy" id="200616"/>
    <lineage>
        <taxon>Bacteria</taxon>
        <taxon>Pseudomonadati</taxon>
        <taxon>Pseudomonadota</taxon>
        <taxon>Alphaproteobacteria</taxon>
        <taxon>Hyphomicrobiales</taxon>
        <taxon>Nitrobacteraceae</taxon>
        <taxon>Rhodoplanes</taxon>
    </lineage>
</organism>
<evidence type="ECO:0000256" key="1">
    <source>
        <dbReference type="SAM" id="MobiDB-lite"/>
    </source>
</evidence>
<feature type="compositionally biased region" description="Basic and acidic residues" evidence="1">
    <location>
        <begin position="124"/>
        <end position="133"/>
    </location>
</feature>
<sequence length="157" mass="17094">MCDYSLQHVATRAAKVGDQLVTTKFNNSITRGFSEVGVPNVAVCILPGTELAFDREVECDHALGFFPSRKLKERVARFRQINMDNPYEHHDALEFPSGQVVLLTRLCEGQIATVLQLPAGVGGSEHEHHHEHAGPTIEATAETPAEPAATPSDRAVV</sequence>
<evidence type="ECO:0000313" key="3">
    <source>
        <dbReference type="Proteomes" id="UP001165652"/>
    </source>
</evidence>
<protein>
    <submittedName>
        <fullName evidence="2">Uncharacterized protein</fullName>
    </submittedName>
</protein>
<feature type="compositionally biased region" description="Low complexity" evidence="1">
    <location>
        <begin position="138"/>
        <end position="151"/>
    </location>
</feature>